<sequence>MAYVSNDLNLVIENVGGKTPRIFTYKTADNLAAITGAGYFSDGTAKGLRVGDLIHTIAPTGAGYSMFKITAVNTTTGAATASAATAIS</sequence>
<dbReference type="EMBL" id="PTRC01000051">
    <property type="protein sequence ID" value="PQA71702.1"/>
    <property type="molecule type" value="Genomic_DNA"/>
</dbReference>
<keyword evidence="2" id="KW-1185">Reference proteome</keyword>
<name>A0A2S7IUM9_9HYPH</name>
<dbReference type="Proteomes" id="UP000238493">
    <property type="component" value="Unassembled WGS sequence"/>
</dbReference>
<reference evidence="1 2" key="1">
    <citation type="submission" date="2018-02" db="EMBL/GenBank/DDBJ databases">
        <title>Draft genome sequence of Ochrobactrum oryzae found in Brazil.</title>
        <authorList>
            <person name="Cerdeira L."/>
            <person name="Andrade F."/>
            <person name="Zacariotto T."/>
            <person name="Barbosa B."/>
            <person name="Santos S."/>
            <person name="Cassetari V."/>
            <person name="Lincopan N."/>
        </authorList>
    </citation>
    <scope>NUCLEOTIDE SEQUENCE [LARGE SCALE GENOMIC DNA]</scope>
    <source>
        <strain evidence="1 2">OA447</strain>
    </source>
</reference>
<proteinExistence type="predicted"/>
<dbReference type="RefSeq" id="WP_104757477.1">
    <property type="nucleotide sequence ID" value="NZ_PTRC01000051.1"/>
</dbReference>
<organism evidence="1 2">
    <name type="scientific">Brucella oryzae</name>
    <dbReference type="NCBI Taxonomy" id="335286"/>
    <lineage>
        <taxon>Bacteria</taxon>
        <taxon>Pseudomonadati</taxon>
        <taxon>Pseudomonadota</taxon>
        <taxon>Alphaproteobacteria</taxon>
        <taxon>Hyphomicrobiales</taxon>
        <taxon>Brucellaceae</taxon>
        <taxon>Brucella/Ochrobactrum group</taxon>
        <taxon>Brucella</taxon>
    </lineage>
</organism>
<protein>
    <submittedName>
        <fullName evidence="1">Uncharacterized protein</fullName>
    </submittedName>
</protein>
<dbReference type="AlphaFoldDB" id="A0A2S7IUM9"/>
<accession>A0A2S7IUM9</accession>
<gene>
    <name evidence="1" type="ORF">C3731_20660</name>
</gene>
<evidence type="ECO:0000313" key="1">
    <source>
        <dbReference type="EMBL" id="PQA71702.1"/>
    </source>
</evidence>
<dbReference type="OrthoDB" id="8451341at2"/>
<evidence type="ECO:0000313" key="2">
    <source>
        <dbReference type="Proteomes" id="UP000238493"/>
    </source>
</evidence>
<comment type="caution">
    <text evidence="1">The sequence shown here is derived from an EMBL/GenBank/DDBJ whole genome shotgun (WGS) entry which is preliminary data.</text>
</comment>